<dbReference type="InterPro" id="IPR001505">
    <property type="entry name" value="Copper_CuA"/>
</dbReference>
<dbReference type="PROSITE" id="PS50857">
    <property type="entry name" value="COX2_CUA"/>
    <property type="match status" value="1"/>
</dbReference>
<evidence type="ECO:0000256" key="5">
    <source>
        <dbReference type="ARBA" id="ARBA00022617"/>
    </source>
</evidence>
<comment type="subcellular location">
    <subcellularLocation>
        <location evidence="1">Membrane</location>
        <topology evidence="1">Multi-pass membrane protein</topology>
    </subcellularLocation>
</comment>
<keyword evidence="13" id="KW-0186">Copper</keyword>
<evidence type="ECO:0000256" key="13">
    <source>
        <dbReference type="ARBA" id="ARBA00023008"/>
    </source>
</evidence>
<dbReference type="OrthoDB" id="9781261at2"/>
<keyword evidence="8 18" id="KW-0479">Metal-binding</keyword>
<feature type="domain" description="Cytochrome oxidase subunit II transmembrane region profile" evidence="21">
    <location>
        <begin position="27"/>
        <end position="132"/>
    </location>
</feature>
<keyword evidence="5 18" id="KW-0349">Heme</keyword>
<dbReference type="GO" id="GO:0042773">
    <property type="term" value="P:ATP synthesis coupled electron transport"/>
    <property type="evidence" value="ECO:0007669"/>
    <property type="project" value="TreeGrafter"/>
</dbReference>
<keyword evidence="6" id="KW-0679">Respiratory chain</keyword>
<dbReference type="PANTHER" id="PTHR22888:SF9">
    <property type="entry name" value="CYTOCHROME C OXIDASE SUBUNIT 2"/>
    <property type="match status" value="1"/>
</dbReference>
<dbReference type="SUPFAM" id="SSF49503">
    <property type="entry name" value="Cupredoxins"/>
    <property type="match status" value="1"/>
</dbReference>
<evidence type="ECO:0000256" key="9">
    <source>
        <dbReference type="ARBA" id="ARBA00022967"/>
    </source>
</evidence>
<evidence type="ECO:0000256" key="11">
    <source>
        <dbReference type="ARBA" id="ARBA00022989"/>
    </source>
</evidence>
<dbReference type="InterPro" id="IPR045187">
    <property type="entry name" value="CcO_II"/>
</dbReference>
<evidence type="ECO:0000256" key="17">
    <source>
        <dbReference type="ARBA" id="ARBA00031399"/>
    </source>
</evidence>
<dbReference type="GO" id="GO:0016020">
    <property type="term" value="C:membrane"/>
    <property type="evidence" value="ECO:0007669"/>
    <property type="project" value="UniProtKB-SubCell"/>
</dbReference>
<reference evidence="23 24" key="1">
    <citation type="submission" date="2019-07" db="EMBL/GenBank/DDBJ databases">
        <title>Description of 53C-WASEF.</title>
        <authorList>
            <person name="Pitt A."/>
            <person name="Hahn M.W."/>
        </authorList>
    </citation>
    <scope>NUCLEOTIDE SEQUENCE [LARGE SCALE GENOMIC DNA]</scope>
    <source>
        <strain evidence="23 24">53C-WASEF</strain>
    </source>
</reference>
<dbReference type="InterPro" id="IPR002429">
    <property type="entry name" value="CcO_II-like_C"/>
</dbReference>
<evidence type="ECO:0000256" key="8">
    <source>
        <dbReference type="ARBA" id="ARBA00022723"/>
    </source>
</evidence>
<evidence type="ECO:0000256" key="18">
    <source>
        <dbReference type="PROSITE-ProRule" id="PRU00433"/>
    </source>
</evidence>
<evidence type="ECO:0000256" key="14">
    <source>
        <dbReference type="ARBA" id="ARBA00023136"/>
    </source>
</evidence>
<feature type="domain" description="Cytochrome oxidase subunit II copper A binding" evidence="20">
    <location>
        <begin position="137"/>
        <end position="255"/>
    </location>
</feature>
<dbReference type="InterPro" id="IPR036257">
    <property type="entry name" value="Cyt_c_oxidase_su2_TM_sf"/>
</dbReference>
<sequence>MTLPSLSHLIKPRALSCAAVAAMPLFLGGWFNWLTGPQSTFDTHGPVAKSQLDVFYVTLWVTGITFVIVAAIMAYAMLKFRARKTDDPKAAIPHQGHGNPLIELSLIGLSVLALVFIAVPTLKAIWYTYDVPADQKETAYEVTATGLQWWFKFEYPKEQIDGAGNLVTANELIIPAGRPVRVNLRTADVIHAFWVPKLAGKVDMMPNRGNHLWLQADQPGYFWGQCAEYCGESHAVMRFRVIALNETDFAAWLAHQKSAARTVAADAKLDGPVAAPYEFSNPGRNAPGYSKEFDSAPFVAWQNQQKIEAGEDPVLIAQGRKLFQEKSCAGCHTVRGHEGVGTTAPDLTHLGARTTVAAGLLENTKANLHRWIAHPNEVKPGNKMYVGVPTGPSIMTGYLEIDKATGATVKEHITVNDAEARALVAYLHSLK</sequence>
<evidence type="ECO:0000256" key="10">
    <source>
        <dbReference type="ARBA" id="ARBA00022982"/>
    </source>
</evidence>
<evidence type="ECO:0000256" key="6">
    <source>
        <dbReference type="ARBA" id="ARBA00022660"/>
    </source>
</evidence>
<feature type="domain" description="Cytochrome c" evidence="22">
    <location>
        <begin position="314"/>
        <end position="431"/>
    </location>
</feature>
<dbReference type="Gene3D" id="1.10.760.10">
    <property type="entry name" value="Cytochrome c-like domain"/>
    <property type="match status" value="1"/>
</dbReference>
<dbReference type="Gene3D" id="2.60.40.420">
    <property type="entry name" value="Cupredoxins - blue copper proteins"/>
    <property type="match status" value="1"/>
</dbReference>
<dbReference type="PANTHER" id="PTHR22888">
    <property type="entry name" value="CYTOCHROME C OXIDASE, SUBUNIT II"/>
    <property type="match status" value="1"/>
</dbReference>
<dbReference type="EMBL" id="VMBG01000001">
    <property type="protein sequence ID" value="TSJ77749.1"/>
    <property type="molecule type" value="Genomic_DNA"/>
</dbReference>
<accession>A0A556QM73</accession>
<keyword evidence="23" id="KW-0560">Oxidoreductase</keyword>
<dbReference type="CDD" id="cd04213">
    <property type="entry name" value="CuRO_CcO_Caa3_II"/>
    <property type="match status" value="1"/>
</dbReference>
<evidence type="ECO:0000313" key="24">
    <source>
        <dbReference type="Proteomes" id="UP000315648"/>
    </source>
</evidence>
<keyword evidence="10" id="KW-0249">Electron transport</keyword>
<keyword evidence="24" id="KW-1185">Reference proteome</keyword>
<evidence type="ECO:0000259" key="20">
    <source>
        <dbReference type="PROSITE" id="PS50857"/>
    </source>
</evidence>
<comment type="similarity">
    <text evidence="2">Belongs to the cytochrome c oxidase subunit 2 family.</text>
</comment>
<dbReference type="PROSITE" id="PS50999">
    <property type="entry name" value="COX2_TM"/>
    <property type="match status" value="1"/>
</dbReference>
<dbReference type="Proteomes" id="UP000315648">
    <property type="component" value="Unassembled WGS sequence"/>
</dbReference>
<proteinExistence type="inferred from homology"/>
<protein>
    <recommendedName>
        <fullName evidence="3">cytochrome-c oxidase</fullName>
        <ecNumber evidence="3">7.1.1.9</ecNumber>
    </recommendedName>
    <alternativeName>
        <fullName evidence="17">Cytochrome aa3 subunit 2</fullName>
    </alternativeName>
    <alternativeName>
        <fullName evidence="16">Cytochrome c oxidase polypeptide II</fullName>
    </alternativeName>
</protein>
<organism evidence="23 24">
    <name type="scientific">Rariglobus hedericola</name>
    <dbReference type="NCBI Taxonomy" id="2597822"/>
    <lineage>
        <taxon>Bacteria</taxon>
        <taxon>Pseudomonadati</taxon>
        <taxon>Verrucomicrobiota</taxon>
        <taxon>Opitutia</taxon>
        <taxon>Opitutales</taxon>
        <taxon>Opitutaceae</taxon>
        <taxon>Rariglobus</taxon>
    </lineage>
</organism>
<dbReference type="InterPro" id="IPR009056">
    <property type="entry name" value="Cyt_c-like_dom"/>
</dbReference>
<keyword evidence="12 18" id="KW-0408">Iron</keyword>
<dbReference type="InterPro" id="IPR014222">
    <property type="entry name" value="Cyt_c_oxidase_su2"/>
</dbReference>
<dbReference type="PRINTS" id="PR01166">
    <property type="entry name" value="CYCOXIDASEII"/>
</dbReference>
<keyword evidence="4" id="KW-0813">Transport</keyword>
<evidence type="ECO:0000256" key="7">
    <source>
        <dbReference type="ARBA" id="ARBA00022692"/>
    </source>
</evidence>
<feature type="transmembrane region" description="Helical" evidence="19">
    <location>
        <begin position="99"/>
        <end position="119"/>
    </location>
</feature>
<name>A0A556QM73_9BACT</name>
<dbReference type="InterPro" id="IPR034236">
    <property type="entry name" value="CuRO_CcO_Caa3_II"/>
</dbReference>
<evidence type="ECO:0000256" key="15">
    <source>
        <dbReference type="ARBA" id="ARBA00024688"/>
    </source>
</evidence>
<dbReference type="Gene3D" id="1.10.287.90">
    <property type="match status" value="1"/>
</dbReference>
<evidence type="ECO:0000256" key="3">
    <source>
        <dbReference type="ARBA" id="ARBA00012949"/>
    </source>
</evidence>
<dbReference type="GO" id="GO:0004129">
    <property type="term" value="F:cytochrome-c oxidase activity"/>
    <property type="evidence" value="ECO:0007669"/>
    <property type="project" value="UniProtKB-EC"/>
</dbReference>
<evidence type="ECO:0000259" key="22">
    <source>
        <dbReference type="PROSITE" id="PS51007"/>
    </source>
</evidence>
<keyword evidence="11 19" id="KW-1133">Transmembrane helix</keyword>
<evidence type="ECO:0000256" key="12">
    <source>
        <dbReference type="ARBA" id="ARBA00023004"/>
    </source>
</evidence>
<dbReference type="AlphaFoldDB" id="A0A556QM73"/>
<evidence type="ECO:0000256" key="19">
    <source>
        <dbReference type="SAM" id="Phobius"/>
    </source>
</evidence>
<dbReference type="GO" id="GO:0016491">
    <property type="term" value="F:oxidoreductase activity"/>
    <property type="evidence" value="ECO:0007669"/>
    <property type="project" value="UniProtKB-KW"/>
</dbReference>
<comment type="function">
    <text evidence="15">Subunits I and II form the functional core of the enzyme complex. Electrons originating in cytochrome c are transferred via heme a and Cu(A) to the binuclear center formed by heme a3 and Cu(B).</text>
</comment>
<dbReference type="NCBIfam" id="TIGR02866">
    <property type="entry name" value="CoxB"/>
    <property type="match status" value="1"/>
</dbReference>
<keyword evidence="7 19" id="KW-0812">Transmembrane</keyword>
<keyword evidence="9" id="KW-1278">Translocase</keyword>
<dbReference type="Pfam" id="PF00116">
    <property type="entry name" value="COX2"/>
    <property type="match status" value="1"/>
</dbReference>
<dbReference type="InterPro" id="IPR036909">
    <property type="entry name" value="Cyt_c-like_dom_sf"/>
</dbReference>
<gene>
    <name evidence="23" type="primary">coxB</name>
    <name evidence="23" type="ORF">FPL22_00110</name>
</gene>
<dbReference type="InterPro" id="IPR011759">
    <property type="entry name" value="Cyt_c_oxidase_su2_TM_dom"/>
</dbReference>
<dbReference type="PROSITE" id="PS51007">
    <property type="entry name" value="CYTC"/>
    <property type="match status" value="1"/>
</dbReference>
<dbReference type="SUPFAM" id="SSF81464">
    <property type="entry name" value="Cytochrome c oxidase subunit II-like, transmembrane region"/>
    <property type="match status" value="1"/>
</dbReference>
<dbReference type="InterPro" id="IPR008972">
    <property type="entry name" value="Cupredoxin"/>
</dbReference>
<dbReference type="PROSITE" id="PS00078">
    <property type="entry name" value="COX2"/>
    <property type="match status" value="1"/>
</dbReference>
<dbReference type="SUPFAM" id="SSF46626">
    <property type="entry name" value="Cytochrome c"/>
    <property type="match status" value="1"/>
</dbReference>
<keyword evidence="14 19" id="KW-0472">Membrane</keyword>
<feature type="transmembrane region" description="Helical" evidence="19">
    <location>
        <begin position="12"/>
        <end position="34"/>
    </location>
</feature>
<dbReference type="Pfam" id="PF00034">
    <property type="entry name" value="Cytochrom_C"/>
    <property type="match status" value="1"/>
</dbReference>
<dbReference type="EC" id="7.1.1.9" evidence="3"/>
<evidence type="ECO:0000256" key="4">
    <source>
        <dbReference type="ARBA" id="ARBA00022448"/>
    </source>
</evidence>
<comment type="caution">
    <text evidence="23">The sequence shown here is derived from an EMBL/GenBank/DDBJ whole genome shotgun (WGS) entry which is preliminary data.</text>
</comment>
<dbReference type="GO" id="GO:0020037">
    <property type="term" value="F:heme binding"/>
    <property type="evidence" value="ECO:0007669"/>
    <property type="project" value="InterPro"/>
</dbReference>
<evidence type="ECO:0000259" key="21">
    <source>
        <dbReference type="PROSITE" id="PS50999"/>
    </source>
</evidence>
<dbReference type="GO" id="GO:0005507">
    <property type="term" value="F:copper ion binding"/>
    <property type="evidence" value="ECO:0007669"/>
    <property type="project" value="InterPro"/>
</dbReference>
<feature type="transmembrane region" description="Helical" evidence="19">
    <location>
        <begin position="54"/>
        <end position="78"/>
    </location>
</feature>
<evidence type="ECO:0000256" key="16">
    <source>
        <dbReference type="ARBA" id="ARBA00031389"/>
    </source>
</evidence>
<evidence type="ECO:0000256" key="1">
    <source>
        <dbReference type="ARBA" id="ARBA00004141"/>
    </source>
</evidence>
<evidence type="ECO:0000256" key="2">
    <source>
        <dbReference type="ARBA" id="ARBA00007866"/>
    </source>
</evidence>
<evidence type="ECO:0000313" key="23">
    <source>
        <dbReference type="EMBL" id="TSJ77749.1"/>
    </source>
</evidence>